<accession>A0A0E9W3T4</accession>
<evidence type="ECO:0000256" key="1">
    <source>
        <dbReference type="SAM" id="Phobius"/>
    </source>
</evidence>
<organism evidence="2">
    <name type="scientific">Anguilla anguilla</name>
    <name type="common">European freshwater eel</name>
    <name type="synonym">Muraena anguilla</name>
    <dbReference type="NCBI Taxonomy" id="7936"/>
    <lineage>
        <taxon>Eukaryota</taxon>
        <taxon>Metazoa</taxon>
        <taxon>Chordata</taxon>
        <taxon>Craniata</taxon>
        <taxon>Vertebrata</taxon>
        <taxon>Euteleostomi</taxon>
        <taxon>Actinopterygii</taxon>
        <taxon>Neopterygii</taxon>
        <taxon>Teleostei</taxon>
        <taxon>Anguilliformes</taxon>
        <taxon>Anguillidae</taxon>
        <taxon>Anguilla</taxon>
    </lineage>
</organism>
<keyword evidence="1" id="KW-0812">Transmembrane</keyword>
<evidence type="ECO:0000313" key="2">
    <source>
        <dbReference type="EMBL" id="JAH85034.1"/>
    </source>
</evidence>
<reference evidence="2" key="2">
    <citation type="journal article" date="2015" name="Fish Shellfish Immunol.">
        <title>Early steps in the European eel (Anguilla anguilla)-Vibrio vulnificus interaction in the gills: Role of the RtxA13 toxin.</title>
        <authorList>
            <person name="Callol A."/>
            <person name="Pajuelo D."/>
            <person name="Ebbesson L."/>
            <person name="Teles M."/>
            <person name="MacKenzie S."/>
            <person name="Amaro C."/>
        </authorList>
    </citation>
    <scope>NUCLEOTIDE SEQUENCE</scope>
</reference>
<sequence>MPLSIIRVKDDINWVGFVKESPLWFNEAICQLPKWIRMSALNVYIWIVLCIVTGIQTSVNCDKNIVK</sequence>
<keyword evidence="1" id="KW-0472">Membrane</keyword>
<protein>
    <submittedName>
        <fullName evidence="2">Uncharacterized protein</fullName>
    </submittedName>
</protein>
<dbReference type="EMBL" id="GBXM01023543">
    <property type="protein sequence ID" value="JAH85034.1"/>
    <property type="molecule type" value="Transcribed_RNA"/>
</dbReference>
<name>A0A0E9W3T4_ANGAN</name>
<reference evidence="2" key="1">
    <citation type="submission" date="2014-11" db="EMBL/GenBank/DDBJ databases">
        <authorList>
            <person name="Amaro Gonzalez C."/>
        </authorList>
    </citation>
    <scope>NUCLEOTIDE SEQUENCE</scope>
</reference>
<proteinExistence type="predicted"/>
<keyword evidence="1" id="KW-1133">Transmembrane helix</keyword>
<feature type="transmembrane region" description="Helical" evidence="1">
    <location>
        <begin position="43"/>
        <end position="61"/>
    </location>
</feature>
<dbReference type="AlphaFoldDB" id="A0A0E9W3T4"/>